<gene>
    <name evidence="2" type="ORF">ACFPYI_15185</name>
</gene>
<name>A0ABD5RR36_9EURY</name>
<dbReference type="Proteomes" id="UP001596099">
    <property type="component" value="Unassembled WGS sequence"/>
</dbReference>
<evidence type="ECO:0000313" key="3">
    <source>
        <dbReference type="Proteomes" id="UP001596099"/>
    </source>
</evidence>
<evidence type="ECO:0000256" key="1">
    <source>
        <dbReference type="SAM" id="MobiDB-lite"/>
    </source>
</evidence>
<dbReference type="AlphaFoldDB" id="A0ABD5RR36"/>
<organism evidence="2 3">
    <name type="scientific">Halomarina salina</name>
    <dbReference type="NCBI Taxonomy" id="1872699"/>
    <lineage>
        <taxon>Archaea</taxon>
        <taxon>Methanobacteriati</taxon>
        <taxon>Methanobacteriota</taxon>
        <taxon>Stenosarchaea group</taxon>
        <taxon>Halobacteria</taxon>
        <taxon>Halobacteriales</taxon>
        <taxon>Natronomonadaceae</taxon>
        <taxon>Halomarina</taxon>
    </lineage>
</organism>
<dbReference type="Gene3D" id="3.20.20.140">
    <property type="entry name" value="Metal-dependent hydrolases"/>
    <property type="match status" value="1"/>
</dbReference>
<dbReference type="CDD" id="cd07432">
    <property type="entry name" value="PHP_HisPPase"/>
    <property type="match status" value="1"/>
</dbReference>
<accession>A0ABD5RR36</accession>
<proteinExistence type="predicted"/>
<dbReference type="InterPro" id="IPR052018">
    <property type="entry name" value="PHP_domain"/>
</dbReference>
<comment type="caution">
    <text evidence="2">The sequence shown here is derived from an EMBL/GenBank/DDBJ whole genome shotgun (WGS) entry which is preliminary data.</text>
</comment>
<dbReference type="Pfam" id="PF13263">
    <property type="entry name" value="PHP_C"/>
    <property type="match status" value="1"/>
</dbReference>
<sequence>MFALDLHTHTRFFHGFHCRPTPYDPVGARLLGLVARRRGLDGLAFTNHDYYAPQSAGPVSHVPGIEVTTTRGHVLVVGPDPPTFTRPERLEPEAVVEMAHDRDCAAIIAHPYRNSTVREVDADFDAIEVNGKHPRTQSWVERLAGEYDLPLVGGSDAHYPFEVGRAFTRVDADELTPESVVDAIRGGDVEPVVGDFVTDRLVRKLYRQIHQQKEHLQRPAWLDTGGESDQPTPGVGSAPDED</sequence>
<keyword evidence="3" id="KW-1185">Reference proteome</keyword>
<evidence type="ECO:0000313" key="2">
    <source>
        <dbReference type="EMBL" id="MFC5972679.1"/>
    </source>
</evidence>
<protein>
    <submittedName>
        <fullName evidence="2">PHP-associated domain-containing protein</fullName>
    </submittedName>
</protein>
<dbReference type="RefSeq" id="WP_247418467.1">
    <property type="nucleotide sequence ID" value="NZ_JALLGW010000001.1"/>
</dbReference>
<dbReference type="InterPro" id="IPR016195">
    <property type="entry name" value="Pol/histidinol_Pase-like"/>
</dbReference>
<dbReference type="EMBL" id="JBHSQH010000001">
    <property type="protein sequence ID" value="MFC5972679.1"/>
    <property type="molecule type" value="Genomic_DNA"/>
</dbReference>
<dbReference type="PANTHER" id="PTHR42924">
    <property type="entry name" value="EXONUCLEASE"/>
    <property type="match status" value="1"/>
</dbReference>
<reference evidence="2 3" key="1">
    <citation type="journal article" date="2019" name="Int. J. Syst. Evol. Microbiol.">
        <title>The Global Catalogue of Microorganisms (GCM) 10K type strain sequencing project: providing services to taxonomists for standard genome sequencing and annotation.</title>
        <authorList>
            <consortium name="The Broad Institute Genomics Platform"/>
            <consortium name="The Broad Institute Genome Sequencing Center for Infectious Disease"/>
            <person name="Wu L."/>
            <person name="Ma J."/>
        </authorList>
    </citation>
    <scope>NUCLEOTIDE SEQUENCE [LARGE SCALE GENOMIC DNA]</scope>
    <source>
        <strain evidence="2 3">CGMCC 1.12543</strain>
    </source>
</reference>
<feature type="region of interest" description="Disordered" evidence="1">
    <location>
        <begin position="216"/>
        <end position="242"/>
    </location>
</feature>
<dbReference type="SUPFAM" id="SSF89550">
    <property type="entry name" value="PHP domain-like"/>
    <property type="match status" value="1"/>
</dbReference>
<dbReference type="PANTHER" id="PTHR42924:SF3">
    <property type="entry name" value="POLYMERASE_HISTIDINOL PHOSPHATASE N-TERMINAL DOMAIN-CONTAINING PROTEIN"/>
    <property type="match status" value="1"/>
</dbReference>